<sequence>MKKGTSLGARIQKIPLQGKKAQIIKWLVEKYSDLSVSVFLKAVNFPKSTYYYEISKDDIDDKNQEIIEEIKKVLLEHRGNYGIKKIAEALKKRGFIVNHKKVARLIKKFNLKPKVAKRKKYNSYQGEEGTVAENIINRDFKSEAPNQKWTTDVTEFKLPFGKVYLSPILDMFNNEIISFNISLSPNFNQITKMLNGAFKKFSTLENLIFHSDQGWQYRNERYVKKLEEKRITQSMSRKGNCLDNGIMESFFGVLKNEMFYGYESSIKTYKQFKKELEDYIYYYNTKRIQKKTNWMPPIKYRDAFNNLL</sequence>
<evidence type="ECO:0000256" key="1">
    <source>
        <dbReference type="ARBA" id="ARBA00002286"/>
    </source>
</evidence>
<feature type="domain" description="Integrase catalytic" evidence="2">
    <location>
        <begin position="141"/>
        <end position="305"/>
    </location>
</feature>
<dbReference type="InterPro" id="IPR036397">
    <property type="entry name" value="RNaseH_sf"/>
</dbReference>
<proteinExistence type="predicted"/>
<protein>
    <recommendedName>
        <fullName evidence="2">Integrase catalytic domain-containing protein</fullName>
    </recommendedName>
</protein>
<dbReference type="InterPro" id="IPR048020">
    <property type="entry name" value="Transpos_IS3"/>
</dbReference>
<dbReference type="EMBL" id="NQMN01000001">
    <property type="protein sequence ID" value="PAF55247.1"/>
    <property type="molecule type" value="Genomic_DNA"/>
</dbReference>
<dbReference type="InterPro" id="IPR025948">
    <property type="entry name" value="HTH-like_dom"/>
</dbReference>
<dbReference type="Proteomes" id="UP000217033">
    <property type="component" value="Unassembled WGS sequence"/>
</dbReference>
<comment type="function">
    <text evidence="1">Involved in the transposition of the insertion sequence.</text>
</comment>
<evidence type="ECO:0000313" key="4">
    <source>
        <dbReference type="Proteomes" id="UP000217033"/>
    </source>
</evidence>
<dbReference type="NCBIfam" id="NF033516">
    <property type="entry name" value="transpos_IS3"/>
    <property type="match status" value="1"/>
</dbReference>
<dbReference type="InterPro" id="IPR012337">
    <property type="entry name" value="RNaseH-like_sf"/>
</dbReference>
<dbReference type="InterPro" id="IPR001584">
    <property type="entry name" value="Integrase_cat-core"/>
</dbReference>
<dbReference type="Pfam" id="PF13276">
    <property type="entry name" value="HTH_21"/>
    <property type="match status" value="1"/>
</dbReference>
<dbReference type="PROSITE" id="PS50994">
    <property type="entry name" value="INTEGRASE"/>
    <property type="match status" value="1"/>
</dbReference>
<dbReference type="Pfam" id="PF00665">
    <property type="entry name" value="rve"/>
    <property type="match status" value="1"/>
</dbReference>
<keyword evidence="4" id="KW-1185">Reference proteome</keyword>
<dbReference type="Pfam" id="PF13333">
    <property type="entry name" value="rve_2"/>
    <property type="match status" value="1"/>
</dbReference>
<reference evidence="3" key="1">
    <citation type="submission" date="2017-08" db="EMBL/GenBank/DDBJ databases">
        <authorList>
            <person name="Alvarez-Ponce D."/>
            <person name="Weitzman C.L."/>
            <person name="Tillett R.L."/>
            <person name="Sandmeier F.C."/>
            <person name="Tracy C.R."/>
        </authorList>
    </citation>
    <scope>NUCLEOTIDE SEQUENCE [LARGE SCALE GENOMIC DNA]</scope>
    <source>
        <strain evidence="3">PS6</strain>
    </source>
</reference>
<dbReference type="Gene3D" id="3.30.420.10">
    <property type="entry name" value="Ribonuclease H-like superfamily/Ribonuclease H"/>
    <property type="match status" value="1"/>
</dbReference>
<organism evidence="3 4">
    <name type="scientific">Mycoplasmopsis agassizii</name>
    <dbReference type="NCBI Taxonomy" id="33922"/>
    <lineage>
        <taxon>Bacteria</taxon>
        <taxon>Bacillati</taxon>
        <taxon>Mycoplasmatota</taxon>
        <taxon>Mycoplasmoidales</taxon>
        <taxon>Metamycoplasmataceae</taxon>
        <taxon>Mycoplasmopsis</taxon>
    </lineage>
</organism>
<dbReference type="PANTHER" id="PTHR46889:SF5">
    <property type="entry name" value="INTEGRASE PROTEIN"/>
    <property type="match status" value="1"/>
</dbReference>
<dbReference type="RefSeq" id="WP_084231810.1">
    <property type="nucleotide sequence ID" value="NZ_CP166874.1"/>
</dbReference>
<evidence type="ECO:0000259" key="2">
    <source>
        <dbReference type="PROSITE" id="PS50994"/>
    </source>
</evidence>
<gene>
    <name evidence="3" type="ORF">CJF60_00990</name>
</gene>
<comment type="caution">
    <text evidence="3">The sequence shown here is derived from an EMBL/GenBank/DDBJ whole genome shotgun (WGS) entry which is preliminary data.</text>
</comment>
<evidence type="ECO:0000313" key="3">
    <source>
        <dbReference type="EMBL" id="PAF55247.1"/>
    </source>
</evidence>
<dbReference type="PANTHER" id="PTHR46889">
    <property type="entry name" value="TRANSPOSASE INSF FOR INSERTION SEQUENCE IS3B-RELATED"/>
    <property type="match status" value="1"/>
</dbReference>
<name>A0ABX4H5W7_9BACT</name>
<dbReference type="SUPFAM" id="SSF53098">
    <property type="entry name" value="Ribonuclease H-like"/>
    <property type="match status" value="1"/>
</dbReference>
<accession>A0ABX4H5W7</accession>
<dbReference type="InterPro" id="IPR050900">
    <property type="entry name" value="Transposase_IS3/IS150/IS904"/>
</dbReference>